<dbReference type="AlphaFoldDB" id="A0A3L8P897"/>
<organism evidence="1 2">
    <name type="scientific">Nocardioides mangrovicus</name>
    <dbReference type="NCBI Taxonomy" id="2478913"/>
    <lineage>
        <taxon>Bacteria</taxon>
        <taxon>Bacillati</taxon>
        <taxon>Actinomycetota</taxon>
        <taxon>Actinomycetes</taxon>
        <taxon>Propionibacteriales</taxon>
        <taxon>Nocardioidaceae</taxon>
        <taxon>Nocardioides</taxon>
    </lineage>
</organism>
<keyword evidence="2" id="KW-1185">Reference proteome</keyword>
<protein>
    <submittedName>
        <fullName evidence="1">Uncharacterized protein</fullName>
    </submittedName>
</protein>
<evidence type="ECO:0000313" key="1">
    <source>
        <dbReference type="EMBL" id="RLV50668.1"/>
    </source>
</evidence>
<dbReference type="Proteomes" id="UP000281708">
    <property type="component" value="Unassembled WGS sequence"/>
</dbReference>
<gene>
    <name evidence="1" type="ORF">D9V37_01470</name>
</gene>
<evidence type="ECO:0000313" key="2">
    <source>
        <dbReference type="Proteomes" id="UP000281708"/>
    </source>
</evidence>
<dbReference type="EMBL" id="RDBE01000001">
    <property type="protein sequence ID" value="RLV50668.1"/>
    <property type="molecule type" value="Genomic_DNA"/>
</dbReference>
<reference evidence="1 2" key="1">
    <citation type="submission" date="2018-10" db="EMBL/GenBank/DDBJ databases">
        <title>Marmoricola sp. 4Q3S-7 whole genome shotgun sequence.</title>
        <authorList>
            <person name="Li F."/>
        </authorList>
    </citation>
    <scope>NUCLEOTIDE SEQUENCE [LARGE SCALE GENOMIC DNA]</scope>
    <source>
        <strain evidence="1 2">4Q3S-7</strain>
    </source>
</reference>
<sequence length="88" mass="9305">MVAADELSLLPVVTRLLVLVELLDELEVPSDVVVVGVPEEAVPVLEVVVAVAAVCSPRAVATPSEAATAVPKRALRSRPTRRVRRSLS</sequence>
<proteinExistence type="predicted"/>
<comment type="caution">
    <text evidence="1">The sequence shown here is derived from an EMBL/GenBank/DDBJ whole genome shotgun (WGS) entry which is preliminary data.</text>
</comment>
<name>A0A3L8P897_9ACTN</name>
<dbReference type="RefSeq" id="WP_121804348.1">
    <property type="nucleotide sequence ID" value="NZ_RDBE01000001.1"/>
</dbReference>
<accession>A0A3L8P897</accession>